<reference evidence="13 14" key="2">
    <citation type="submission" date="2019-09" db="EMBL/GenBank/DDBJ databases">
        <title>Complete Genome Sequence and Methylome Analysis of free living Spirochaetas.</title>
        <authorList>
            <person name="Leshcheva N."/>
            <person name="Mikheeva N."/>
        </authorList>
    </citation>
    <scope>NUCLEOTIDE SEQUENCE [LARGE SCALE GENOMIC DNA]</scope>
    <source>
        <strain evidence="13 14">P</strain>
    </source>
</reference>
<reference evidence="13 14" key="1">
    <citation type="submission" date="2019-02" db="EMBL/GenBank/DDBJ databases">
        <authorList>
            <person name="Fomenkov A."/>
            <person name="Dubinina G."/>
            <person name="Grabovich M."/>
            <person name="Vincze T."/>
            <person name="Roberts R.J."/>
        </authorList>
    </citation>
    <scope>NUCLEOTIDE SEQUENCE [LARGE SCALE GENOMIC DNA]</scope>
    <source>
        <strain evidence="13 14">P</strain>
    </source>
</reference>
<protein>
    <submittedName>
        <fullName evidence="13">ABC transporter ATP-binding protein</fullName>
    </submittedName>
</protein>
<keyword evidence="5" id="KW-0547">Nucleotide-binding</keyword>
<dbReference type="RefSeq" id="WP_149567130.1">
    <property type="nucleotide sequence ID" value="NZ_CP035807.1"/>
</dbReference>
<gene>
    <name evidence="13" type="ORF">EW093_03870</name>
</gene>
<evidence type="ECO:0000256" key="2">
    <source>
        <dbReference type="ARBA" id="ARBA00022448"/>
    </source>
</evidence>
<feature type="transmembrane region" description="Helical" evidence="10">
    <location>
        <begin position="48"/>
        <end position="67"/>
    </location>
</feature>
<evidence type="ECO:0000256" key="3">
    <source>
        <dbReference type="ARBA" id="ARBA00022475"/>
    </source>
</evidence>
<dbReference type="SUPFAM" id="SSF52540">
    <property type="entry name" value="P-loop containing nucleoside triphosphate hydrolases"/>
    <property type="match status" value="1"/>
</dbReference>
<dbReference type="Pfam" id="PF00005">
    <property type="entry name" value="ABC_tran"/>
    <property type="match status" value="1"/>
</dbReference>
<evidence type="ECO:0000259" key="11">
    <source>
        <dbReference type="PROSITE" id="PS50893"/>
    </source>
</evidence>
<evidence type="ECO:0000256" key="9">
    <source>
        <dbReference type="SAM" id="MobiDB-lite"/>
    </source>
</evidence>
<dbReference type="SMART" id="SM00382">
    <property type="entry name" value="AAA"/>
    <property type="match status" value="1"/>
</dbReference>
<keyword evidence="4 10" id="KW-0812">Transmembrane</keyword>
<dbReference type="OrthoDB" id="341671at2"/>
<keyword evidence="14" id="KW-1185">Reference proteome</keyword>
<feature type="domain" description="ABC transmembrane type-1" evidence="12">
    <location>
        <begin position="51"/>
        <end position="343"/>
    </location>
</feature>
<feature type="transmembrane region" description="Helical" evidence="10">
    <location>
        <begin position="179"/>
        <end position="196"/>
    </location>
</feature>
<feature type="region of interest" description="Disordered" evidence="9">
    <location>
        <begin position="1"/>
        <end position="22"/>
    </location>
</feature>
<dbReference type="InterPro" id="IPR017871">
    <property type="entry name" value="ABC_transporter-like_CS"/>
</dbReference>
<dbReference type="CDD" id="cd03254">
    <property type="entry name" value="ABCC_Glucan_exporter_like"/>
    <property type="match status" value="1"/>
</dbReference>
<dbReference type="FunFam" id="1.20.1560.10:FF:000011">
    <property type="entry name" value="Multidrug ABC transporter ATP-binding protein"/>
    <property type="match status" value="1"/>
</dbReference>
<dbReference type="PROSITE" id="PS50929">
    <property type="entry name" value="ABC_TM1F"/>
    <property type="match status" value="1"/>
</dbReference>
<dbReference type="InterPro" id="IPR027417">
    <property type="entry name" value="P-loop_NTPase"/>
</dbReference>
<evidence type="ECO:0000313" key="13">
    <source>
        <dbReference type="EMBL" id="QEN03873.1"/>
    </source>
</evidence>
<dbReference type="Gene3D" id="3.40.50.300">
    <property type="entry name" value="P-loop containing nucleotide triphosphate hydrolases"/>
    <property type="match status" value="1"/>
</dbReference>
<accession>A0A5C1Q725</accession>
<evidence type="ECO:0000256" key="7">
    <source>
        <dbReference type="ARBA" id="ARBA00022989"/>
    </source>
</evidence>
<name>A0A5C1Q725_9SPIO</name>
<organism evidence="13 14">
    <name type="scientific">Thiospirochaeta perfilievii</name>
    <dbReference type="NCBI Taxonomy" id="252967"/>
    <lineage>
        <taxon>Bacteria</taxon>
        <taxon>Pseudomonadati</taxon>
        <taxon>Spirochaetota</taxon>
        <taxon>Spirochaetia</taxon>
        <taxon>Spirochaetales</taxon>
        <taxon>Spirochaetaceae</taxon>
        <taxon>Thiospirochaeta</taxon>
    </lineage>
</organism>
<keyword evidence="7 10" id="KW-1133">Transmembrane helix</keyword>
<dbReference type="PANTHER" id="PTHR43394:SF1">
    <property type="entry name" value="ATP-BINDING CASSETTE SUB-FAMILY B MEMBER 10, MITOCHONDRIAL"/>
    <property type="match status" value="1"/>
</dbReference>
<dbReference type="InterPro" id="IPR036640">
    <property type="entry name" value="ABC1_TM_sf"/>
</dbReference>
<feature type="transmembrane region" description="Helical" evidence="10">
    <location>
        <begin position="100"/>
        <end position="125"/>
    </location>
</feature>
<dbReference type="GO" id="GO:0005886">
    <property type="term" value="C:plasma membrane"/>
    <property type="evidence" value="ECO:0007669"/>
    <property type="project" value="UniProtKB-SubCell"/>
</dbReference>
<dbReference type="PANTHER" id="PTHR43394">
    <property type="entry name" value="ATP-DEPENDENT PERMEASE MDL1, MITOCHONDRIAL"/>
    <property type="match status" value="1"/>
</dbReference>
<keyword evidence="3" id="KW-1003">Cell membrane</keyword>
<evidence type="ECO:0000259" key="12">
    <source>
        <dbReference type="PROSITE" id="PS50929"/>
    </source>
</evidence>
<dbReference type="GO" id="GO:0005524">
    <property type="term" value="F:ATP binding"/>
    <property type="evidence" value="ECO:0007669"/>
    <property type="project" value="UniProtKB-KW"/>
</dbReference>
<proteinExistence type="predicted"/>
<dbReference type="FunFam" id="3.40.50.300:FF:000287">
    <property type="entry name" value="Multidrug ABC transporter ATP-binding protein"/>
    <property type="match status" value="1"/>
</dbReference>
<dbReference type="InterPro" id="IPR003593">
    <property type="entry name" value="AAA+_ATPase"/>
</dbReference>
<dbReference type="AlphaFoldDB" id="A0A5C1Q725"/>
<dbReference type="SUPFAM" id="SSF90123">
    <property type="entry name" value="ABC transporter transmembrane region"/>
    <property type="match status" value="1"/>
</dbReference>
<keyword evidence="6 13" id="KW-0067">ATP-binding</keyword>
<evidence type="ECO:0000256" key="6">
    <source>
        <dbReference type="ARBA" id="ARBA00022840"/>
    </source>
</evidence>
<dbReference type="InterPro" id="IPR039421">
    <property type="entry name" value="Type_1_exporter"/>
</dbReference>
<dbReference type="CDD" id="cd18547">
    <property type="entry name" value="ABC_6TM_Tm288_like"/>
    <property type="match status" value="1"/>
</dbReference>
<dbReference type="Proteomes" id="UP000323824">
    <property type="component" value="Chromosome"/>
</dbReference>
<feature type="domain" description="ABC transporter" evidence="11">
    <location>
        <begin position="377"/>
        <end position="611"/>
    </location>
</feature>
<feature type="transmembrane region" description="Helical" evidence="10">
    <location>
        <begin position="287"/>
        <end position="308"/>
    </location>
</feature>
<dbReference type="GO" id="GO:0016887">
    <property type="term" value="F:ATP hydrolysis activity"/>
    <property type="evidence" value="ECO:0007669"/>
    <property type="project" value="InterPro"/>
</dbReference>
<dbReference type="PROSITE" id="PS00211">
    <property type="entry name" value="ABC_TRANSPORTER_1"/>
    <property type="match status" value="1"/>
</dbReference>
<dbReference type="PROSITE" id="PS50893">
    <property type="entry name" value="ABC_TRANSPORTER_2"/>
    <property type="match status" value="1"/>
</dbReference>
<evidence type="ECO:0000256" key="8">
    <source>
        <dbReference type="ARBA" id="ARBA00023136"/>
    </source>
</evidence>
<comment type="subcellular location">
    <subcellularLocation>
        <location evidence="1">Cell membrane</location>
        <topology evidence="1">Multi-pass membrane protein</topology>
    </subcellularLocation>
</comment>
<evidence type="ECO:0000256" key="10">
    <source>
        <dbReference type="SAM" id="Phobius"/>
    </source>
</evidence>
<dbReference type="InterPro" id="IPR011527">
    <property type="entry name" value="ABC1_TM_dom"/>
</dbReference>
<dbReference type="Gene3D" id="1.20.1560.10">
    <property type="entry name" value="ABC transporter type 1, transmembrane domain"/>
    <property type="match status" value="1"/>
</dbReference>
<dbReference type="Pfam" id="PF00664">
    <property type="entry name" value="ABC_membrane"/>
    <property type="match status" value="1"/>
</dbReference>
<dbReference type="InterPro" id="IPR003439">
    <property type="entry name" value="ABC_transporter-like_ATP-bd"/>
</dbReference>
<evidence type="ECO:0000256" key="4">
    <source>
        <dbReference type="ARBA" id="ARBA00022692"/>
    </source>
</evidence>
<dbReference type="GO" id="GO:0015421">
    <property type="term" value="F:ABC-type oligopeptide transporter activity"/>
    <property type="evidence" value="ECO:0007669"/>
    <property type="project" value="TreeGrafter"/>
</dbReference>
<dbReference type="KEGG" id="sper:EW093_03870"/>
<dbReference type="EMBL" id="CP035807">
    <property type="protein sequence ID" value="QEN03873.1"/>
    <property type="molecule type" value="Genomic_DNA"/>
</dbReference>
<keyword evidence="2" id="KW-0813">Transport</keyword>
<evidence type="ECO:0000256" key="1">
    <source>
        <dbReference type="ARBA" id="ARBA00004651"/>
    </source>
</evidence>
<keyword evidence="8 10" id="KW-0472">Membrane</keyword>
<feature type="transmembrane region" description="Helical" evidence="10">
    <location>
        <begin position="202"/>
        <end position="219"/>
    </location>
</feature>
<sequence length="618" mass="69085">MSQNKNKQNRPPMGFGGGHGRAGLSGEKAKNFKGTISRLVSYMSPYKLKIFIVILVSILSTVSMIIGPKVMGKATTKLFEGIKLQISGRGKIDFSYIGNILLWTLGLYLFSALFSYIMGWIMTSVSTDITYRLRRDLSHKMNKIPLSYYDKTKHGQILSRITNDIDTVNQTLSQSLTQIITSIFTVLGVMVMMFSINWLMTLAALLILPLSMSIVGKIIKKSQKYFKEQQASLGNANGHIEEMYSGHLVMKAFNGEQESIKTFETYNQSLYKSAWKSQFLSGMMMPVMMFVGNLGYVIISILGGYLVVKGTISVGEIQAFIQYVRSFNQPIGQLANISNILQQTAAAAERVFEFMDEDQEIAETDNPIKIDSITGRVEFKNIHFSYTPEKPIINNFSAIAEPGTKVAIVGPTGAGKTTMVKLLMRFYDVNQGEILIDNHNIKDFIRGDLRSNFAMVLQDTWLYNETIMENIRYGNPKATDDQVYSAAKAAHADHFILTQPDGYNMVLNEESNNISQGQKQLLTIARAILADPKILILDEATSSVDTRTEGLIQKAMDNLMENRTSFVIAHRLSTIKNADTILVMEHGDIVEQGNHNELLKSNGLYADLYQSQFDIPVA</sequence>
<evidence type="ECO:0000256" key="5">
    <source>
        <dbReference type="ARBA" id="ARBA00022741"/>
    </source>
</evidence>
<evidence type="ECO:0000313" key="14">
    <source>
        <dbReference type="Proteomes" id="UP000323824"/>
    </source>
</evidence>